<dbReference type="EMBL" id="PFAK01000005">
    <property type="protein sequence ID" value="PIR96558.1"/>
    <property type="molecule type" value="Genomic_DNA"/>
</dbReference>
<evidence type="ECO:0000313" key="1">
    <source>
        <dbReference type="EMBL" id="PIR96558.1"/>
    </source>
</evidence>
<protein>
    <submittedName>
        <fullName evidence="1">Uncharacterized protein</fullName>
    </submittedName>
</protein>
<comment type="caution">
    <text evidence="1">The sequence shown here is derived from an EMBL/GenBank/DDBJ whole genome shotgun (WGS) entry which is preliminary data.</text>
</comment>
<evidence type="ECO:0000313" key="2">
    <source>
        <dbReference type="Proteomes" id="UP000230922"/>
    </source>
</evidence>
<dbReference type="AlphaFoldDB" id="A0A2H0VBR7"/>
<proteinExistence type="predicted"/>
<sequence length="95" mass="10576">MSGPTGSIALLGNTALESSPKTYGGMTSKIFIFTPFFWGSLASRCILNQVQDDNQNQKTQKEKAGVVKEQFFFNTSLCHKFTMMSIKLVIFDDLV</sequence>
<reference evidence="2" key="1">
    <citation type="submission" date="2017-09" db="EMBL/GenBank/DDBJ databases">
        <title>Depth-based differentiation of microbial function through sediment-hosted aquifers and enrichment of novel symbionts in the deep terrestrial subsurface.</title>
        <authorList>
            <person name="Probst A.J."/>
            <person name="Ladd B."/>
            <person name="Jarett J.K."/>
            <person name="Geller-Mcgrath D.E."/>
            <person name="Sieber C.M.K."/>
            <person name="Emerson J.B."/>
            <person name="Anantharaman K."/>
            <person name="Thomas B.C."/>
            <person name="Malmstrom R."/>
            <person name="Stieglmeier M."/>
            <person name="Klingl A."/>
            <person name="Woyke T."/>
            <person name="Ryan C.M."/>
            <person name="Banfield J.F."/>
        </authorList>
    </citation>
    <scope>NUCLEOTIDE SEQUENCE [LARGE SCALE GENOMIC DNA]</scope>
</reference>
<organism evidence="1 2">
    <name type="scientific">Candidatus Doudnabacteria bacterium CG10_big_fil_rev_8_21_14_0_10_42_18</name>
    <dbReference type="NCBI Taxonomy" id="1974552"/>
    <lineage>
        <taxon>Bacteria</taxon>
        <taxon>Candidatus Doudnaibacteriota</taxon>
    </lineage>
</organism>
<dbReference type="Proteomes" id="UP000230922">
    <property type="component" value="Unassembled WGS sequence"/>
</dbReference>
<name>A0A2H0VBR7_9BACT</name>
<gene>
    <name evidence="1" type="ORF">COT92_00420</name>
</gene>
<accession>A0A2H0VBR7</accession>